<dbReference type="InterPro" id="IPR008754">
    <property type="entry name" value="Peptidase_M43"/>
</dbReference>
<dbReference type="AlphaFoldDB" id="A0A3E4KNJ4"/>
<keyword evidence="3" id="KW-0479">Metal-binding</keyword>
<evidence type="ECO:0000256" key="3">
    <source>
        <dbReference type="ARBA" id="ARBA00022723"/>
    </source>
</evidence>
<dbReference type="InterPro" id="IPR024361">
    <property type="entry name" value="BACON"/>
</dbReference>
<feature type="domain" description="Peptidase M43 pregnancy-associated plasma-A" evidence="11">
    <location>
        <begin position="221"/>
        <end position="406"/>
    </location>
</feature>
<name>A0A3E4KNJ4_9BACE</name>
<keyword evidence="8" id="KW-1015">Disulfide bond</keyword>
<evidence type="ECO:0000256" key="2">
    <source>
        <dbReference type="ARBA" id="ARBA00022670"/>
    </source>
</evidence>
<keyword evidence="2" id="KW-0645">Protease</keyword>
<dbReference type="Proteomes" id="UP000285013">
    <property type="component" value="Unassembled WGS sequence"/>
</dbReference>
<keyword evidence="13" id="KW-0449">Lipoprotein</keyword>
<evidence type="ECO:0000256" key="10">
    <source>
        <dbReference type="SAM" id="SignalP"/>
    </source>
</evidence>
<feature type="domain" description="BACON" evidence="12">
    <location>
        <begin position="59"/>
        <end position="117"/>
    </location>
</feature>
<reference evidence="15 16" key="1">
    <citation type="submission" date="2018-08" db="EMBL/GenBank/DDBJ databases">
        <title>A genome reference for cultivated species of the human gut microbiota.</title>
        <authorList>
            <person name="Zou Y."/>
            <person name="Xue W."/>
            <person name="Luo G."/>
        </authorList>
    </citation>
    <scope>NUCLEOTIDE SEQUENCE [LARGE SCALE GENOMIC DNA]</scope>
    <source>
        <strain evidence="14 16">AF31-23</strain>
        <strain evidence="13 15">AF36-16BH</strain>
    </source>
</reference>
<feature type="compositionally biased region" description="Polar residues" evidence="9">
    <location>
        <begin position="421"/>
        <end position="430"/>
    </location>
</feature>
<evidence type="ECO:0000256" key="7">
    <source>
        <dbReference type="ARBA" id="ARBA00023049"/>
    </source>
</evidence>
<evidence type="ECO:0000313" key="13">
    <source>
        <dbReference type="EMBL" id="RHL93342.1"/>
    </source>
</evidence>
<dbReference type="RefSeq" id="WP_007660656.1">
    <property type="nucleotide sequence ID" value="NZ_CABMMK010000009.1"/>
</dbReference>
<keyword evidence="5" id="KW-0378">Hydrolase</keyword>
<dbReference type="Proteomes" id="UP000286003">
    <property type="component" value="Unassembled WGS sequence"/>
</dbReference>
<dbReference type="Pfam" id="PF05572">
    <property type="entry name" value="Peptidase_M43"/>
    <property type="match status" value="1"/>
</dbReference>
<accession>A0A3E4KNJ4</accession>
<dbReference type="CDD" id="cd14948">
    <property type="entry name" value="BACON"/>
    <property type="match status" value="1"/>
</dbReference>
<evidence type="ECO:0000313" key="15">
    <source>
        <dbReference type="Proteomes" id="UP000285013"/>
    </source>
</evidence>
<evidence type="ECO:0000259" key="11">
    <source>
        <dbReference type="Pfam" id="PF05572"/>
    </source>
</evidence>
<dbReference type="Gene3D" id="3.40.390.10">
    <property type="entry name" value="Collagenase (Catalytic Domain)"/>
    <property type="match status" value="1"/>
</dbReference>
<organism evidence="13 15">
    <name type="scientific">Bacteroides intestinalis</name>
    <dbReference type="NCBI Taxonomy" id="329854"/>
    <lineage>
        <taxon>Bacteria</taxon>
        <taxon>Pseudomonadati</taxon>
        <taxon>Bacteroidota</taxon>
        <taxon>Bacteroidia</taxon>
        <taxon>Bacteroidales</taxon>
        <taxon>Bacteroidaceae</taxon>
        <taxon>Bacteroides</taxon>
    </lineage>
</organism>
<dbReference type="EMBL" id="QRPE01000009">
    <property type="protein sequence ID" value="RHL93342.1"/>
    <property type="molecule type" value="Genomic_DNA"/>
</dbReference>
<dbReference type="GO" id="GO:0046872">
    <property type="term" value="F:metal ion binding"/>
    <property type="evidence" value="ECO:0007669"/>
    <property type="project" value="UniProtKB-KW"/>
</dbReference>
<evidence type="ECO:0000256" key="4">
    <source>
        <dbReference type="ARBA" id="ARBA00022729"/>
    </source>
</evidence>
<keyword evidence="4 10" id="KW-0732">Signal</keyword>
<dbReference type="PANTHER" id="PTHR47466:SF1">
    <property type="entry name" value="METALLOPROTEASE MEP1 (AFU_ORTHOLOGUE AFUA_1G07730)-RELATED"/>
    <property type="match status" value="1"/>
</dbReference>
<protein>
    <submittedName>
        <fullName evidence="13">Zinc-dependent metalloproteinase lipoprotein</fullName>
    </submittedName>
</protein>
<gene>
    <name evidence="14" type="ORF">DWZ32_19635</name>
    <name evidence="13" type="ORF">DWZ95_09805</name>
</gene>
<dbReference type="InterPro" id="IPR024079">
    <property type="entry name" value="MetalloPept_cat_dom_sf"/>
</dbReference>
<proteinExistence type="inferred from homology"/>
<dbReference type="InterPro" id="IPR023852">
    <property type="entry name" value="Metalloproteinase_lipop_BF0631"/>
</dbReference>
<evidence type="ECO:0000256" key="5">
    <source>
        <dbReference type="ARBA" id="ARBA00022801"/>
    </source>
</evidence>
<evidence type="ECO:0000256" key="6">
    <source>
        <dbReference type="ARBA" id="ARBA00022833"/>
    </source>
</evidence>
<dbReference type="GO" id="GO:0008237">
    <property type="term" value="F:metallopeptidase activity"/>
    <property type="evidence" value="ECO:0007669"/>
    <property type="project" value="UniProtKB-KW"/>
</dbReference>
<comment type="caution">
    <text evidence="13">The sequence shown here is derived from an EMBL/GenBank/DDBJ whole genome shotgun (WGS) entry which is preliminary data.</text>
</comment>
<dbReference type="NCBIfam" id="TIGR03952">
    <property type="entry name" value="metzin_BF0631"/>
    <property type="match status" value="1"/>
</dbReference>
<keyword evidence="6" id="KW-0862">Zinc</keyword>
<dbReference type="SUPFAM" id="SSF55486">
    <property type="entry name" value="Metalloproteases ('zincins'), catalytic domain"/>
    <property type="match status" value="1"/>
</dbReference>
<evidence type="ECO:0000256" key="1">
    <source>
        <dbReference type="ARBA" id="ARBA00008721"/>
    </source>
</evidence>
<dbReference type="PANTHER" id="PTHR47466">
    <property type="match status" value="1"/>
</dbReference>
<feature type="signal peptide" evidence="10">
    <location>
        <begin position="1"/>
        <end position="21"/>
    </location>
</feature>
<dbReference type="GeneID" id="26158237"/>
<dbReference type="GO" id="GO:0006508">
    <property type="term" value="P:proteolysis"/>
    <property type="evidence" value="ECO:0007669"/>
    <property type="project" value="UniProtKB-KW"/>
</dbReference>
<sequence>MTKMKNLKLLFLFALCLPFVAGCSDGDDEAPYVEVSQSSFTDLDATATTLTLKITSNASWTVTSDASWCVPLKAGGEGTADVQLNIAENIDRGTRTARITVVVAGGVSSQTVTVSQKVVVPDDNYHYKLPVVFHVIYSSKSNTKQYVKTGWLETILADVNKLYKSSGVDLNLEFVLATEDPDGNKMEEPGVHRIQWANARISCREFMGYTANTPQKYIDLMWDQDRYINVCLYTFTEEGILGISTFPYTIQPDHLEGLSVLAYEVDYTNIPYPHCVSINNDYIYDHDAYYSSSDIVATLTHELGHYLGLRHAFSENDEDQTGSSDWCIDSDFCEDTPTYNKAEYDDYLLKYLGNSGTMTQADYEVLVMRNDCKHPGVTFRSTNVMDYAISDADRFTADQATRMRYVMLRSPFIPGPKIRTPEQQQPSSRTPIHFEMKAYE</sequence>
<feature type="region of interest" description="Disordered" evidence="9">
    <location>
        <begin position="414"/>
        <end position="434"/>
    </location>
</feature>
<feature type="chain" id="PRO_5043182190" evidence="10">
    <location>
        <begin position="22"/>
        <end position="440"/>
    </location>
</feature>
<dbReference type="EMBL" id="QRQM01000028">
    <property type="protein sequence ID" value="RHN03689.1"/>
    <property type="molecule type" value="Genomic_DNA"/>
</dbReference>
<dbReference type="Gene3D" id="2.60.40.10">
    <property type="entry name" value="Immunoglobulins"/>
    <property type="match status" value="1"/>
</dbReference>
<dbReference type="InterPro" id="IPR013783">
    <property type="entry name" value="Ig-like_fold"/>
</dbReference>
<dbReference type="Pfam" id="PF13004">
    <property type="entry name" value="BACON"/>
    <property type="match status" value="1"/>
</dbReference>
<evidence type="ECO:0000256" key="9">
    <source>
        <dbReference type="SAM" id="MobiDB-lite"/>
    </source>
</evidence>
<evidence type="ECO:0000259" key="12">
    <source>
        <dbReference type="Pfam" id="PF13004"/>
    </source>
</evidence>
<keyword evidence="7 14" id="KW-0482">Metalloprotease</keyword>
<evidence type="ECO:0000313" key="16">
    <source>
        <dbReference type="Proteomes" id="UP000286003"/>
    </source>
</evidence>
<evidence type="ECO:0000256" key="8">
    <source>
        <dbReference type="ARBA" id="ARBA00023157"/>
    </source>
</evidence>
<evidence type="ECO:0000313" key="14">
    <source>
        <dbReference type="EMBL" id="RHN03689.1"/>
    </source>
</evidence>
<comment type="similarity">
    <text evidence="1">Belongs to the peptidase M43B family.</text>
</comment>
<dbReference type="PROSITE" id="PS51257">
    <property type="entry name" value="PROKAR_LIPOPROTEIN"/>
    <property type="match status" value="1"/>
</dbReference>